<dbReference type="AlphaFoldDB" id="A0A7W7S2E4"/>
<protein>
    <submittedName>
        <fullName evidence="1">Uncharacterized protein</fullName>
    </submittedName>
</protein>
<evidence type="ECO:0000313" key="1">
    <source>
        <dbReference type="EMBL" id="MBB4942530.1"/>
    </source>
</evidence>
<sequence>MYGTRTYLSQDGESRYAWDGDDGWNAFFVQSVRPVVYGERIRPEPIAKLHL</sequence>
<evidence type="ECO:0000313" key="2">
    <source>
        <dbReference type="Proteomes" id="UP000534286"/>
    </source>
</evidence>
<reference evidence="1 2" key="1">
    <citation type="submission" date="2020-08" db="EMBL/GenBank/DDBJ databases">
        <title>Sequencing the genomes of 1000 actinobacteria strains.</title>
        <authorList>
            <person name="Klenk H.-P."/>
        </authorList>
    </citation>
    <scope>NUCLEOTIDE SEQUENCE [LARGE SCALE GENOMIC DNA]</scope>
    <source>
        <strain evidence="1 2">DSM 43023</strain>
    </source>
</reference>
<accession>A0A7W7S2E4</accession>
<dbReference type="Proteomes" id="UP000534286">
    <property type="component" value="Unassembled WGS sequence"/>
</dbReference>
<comment type="caution">
    <text evidence="1">The sequence shown here is derived from an EMBL/GenBank/DDBJ whole genome shotgun (WGS) entry which is preliminary data.</text>
</comment>
<keyword evidence="2" id="KW-1185">Reference proteome</keyword>
<dbReference type="RefSeq" id="WP_184758477.1">
    <property type="nucleotide sequence ID" value="NZ_BAABEK010000012.1"/>
</dbReference>
<organism evidence="1 2">
    <name type="scientific">Streptosporangium album</name>
    <dbReference type="NCBI Taxonomy" id="47479"/>
    <lineage>
        <taxon>Bacteria</taxon>
        <taxon>Bacillati</taxon>
        <taxon>Actinomycetota</taxon>
        <taxon>Actinomycetes</taxon>
        <taxon>Streptosporangiales</taxon>
        <taxon>Streptosporangiaceae</taxon>
        <taxon>Streptosporangium</taxon>
    </lineage>
</organism>
<gene>
    <name evidence="1" type="ORF">FHR32_006916</name>
</gene>
<name>A0A7W7S2E4_9ACTN</name>
<dbReference type="EMBL" id="JACHJU010000003">
    <property type="protein sequence ID" value="MBB4942530.1"/>
    <property type="molecule type" value="Genomic_DNA"/>
</dbReference>
<proteinExistence type="predicted"/>